<reference evidence="4" key="1">
    <citation type="submission" date="2023-07" db="EMBL/GenBank/DDBJ databases">
        <title>Defluviimonas sediminis sp. nov., isolated from mangrove sediment.</title>
        <authorList>
            <person name="Liu L."/>
            <person name="Li J."/>
            <person name="Huang Y."/>
            <person name="Pan J."/>
            <person name="Li M."/>
        </authorList>
    </citation>
    <scope>NUCLEOTIDE SEQUENCE [LARGE SCALE GENOMIC DNA]</scope>
    <source>
        <strain evidence="4">FT324</strain>
    </source>
</reference>
<keyword evidence="3" id="KW-0548">Nucleotidyltransferase</keyword>
<dbReference type="InterPro" id="IPR052163">
    <property type="entry name" value="DGC-Regulatory_Protein"/>
</dbReference>
<evidence type="ECO:0000256" key="1">
    <source>
        <dbReference type="SAM" id="Coils"/>
    </source>
</evidence>
<dbReference type="InterPro" id="IPR042463">
    <property type="entry name" value="HNOB_dom_associated_sf"/>
</dbReference>
<dbReference type="EC" id="2.7.7.65" evidence="3"/>
<dbReference type="Gene3D" id="3.30.450.260">
    <property type="entry name" value="Haem NO binding associated domain"/>
    <property type="match status" value="1"/>
</dbReference>
<feature type="domain" description="GGDEF" evidence="2">
    <location>
        <begin position="199"/>
        <end position="333"/>
    </location>
</feature>
<evidence type="ECO:0000259" key="2">
    <source>
        <dbReference type="PROSITE" id="PS50887"/>
    </source>
</evidence>
<dbReference type="Gene3D" id="3.30.70.270">
    <property type="match status" value="1"/>
</dbReference>
<accession>A0ABT2NHK0</accession>
<dbReference type="InterPro" id="IPR043128">
    <property type="entry name" value="Rev_trsase/Diguanyl_cyclase"/>
</dbReference>
<name>A0ABT2NHK0_9RHOB</name>
<dbReference type="InterPro" id="IPR029787">
    <property type="entry name" value="Nucleotide_cyclase"/>
</dbReference>
<comment type="caution">
    <text evidence="3">The sequence shown here is derived from an EMBL/GenBank/DDBJ whole genome shotgun (WGS) entry which is preliminary data.</text>
</comment>
<dbReference type="GO" id="GO:0052621">
    <property type="term" value="F:diguanylate cyclase activity"/>
    <property type="evidence" value="ECO:0007669"/>
    <property type="project" value="UniProtKB-EC"/>
</dbReference>
<dbReference type="PANTHER" id="PTHR46663">
    <property type="entry name" value="DIGUANYLATE CYCLASE DGCT-RELATED"/>
    <property type="match status" value="1"/>
</dbReference>
<dbReference type="CDD" id="cd01949">
    <property type="entry name" value="GGDEF"/>
    <property type="match status" value="1"/>
</dbReference>
<keyword evidence="1" id="KW-0175">Coiled coil</keyword>
<evidence type="ECO:0000313" key="3">
    <source>
        <dbReference type="EMBL" id="MCT8328386.1"/>
    </source>
</evidence>
<dbReference type="Pfam" id="PF00990">
    <property type="entry name" value="GGDEF"/>
    <property type="match status" value="1"/>
</dbReference>
<proteinExistence type="predicted"/>
<keyword evidence="4" id="KW-1185">Reference proteome</keyword>
<dbReference type="PROSITE" id="PS50887">
    <property type="entry name" value="GGDEF"/>
    <property type="match status" value="1"/>
</dbReference>
<protein>
    <submittedName>
        <fullName evidence="3">Diguanylate cyclase</fullName>
        <ecNumber evidence="3">2.7.7.65</ecNumber>
    </submittedName>
</protein>
<dbReference type="SMART" id="SM00267">
    <property type="entry name" value="GGDEF"/>
    <property type="match status" value="1"/>
</dbReference>
<keyword evidence="3" id="KW-0808">Transferase</keyword>
<gene>
    <name evidence="3" type="ORF">N5I32_02555</name>
</gene>
<dbReference type="PANTHER" id="PTHR46663:SF2">
    <property type="entry name" value="GGDEF DOMAIN-CONTAINING PROTEIN"/>
    <property type="match status" value="1"/>
</dbReference>
<dbReference type="EMBL" id="JAOCQF010000001">
    <property type="protein sequence ID" value="MCT8328386.1"/>
    <property type="molecule type" value="Genomic_DNA"/>
</dbReference>
<dbReference type="RefSeq" id="WP_261493818.1">
    <property type="nucleotide sequence ID" value="NZ_JAOCQF010000001.1"/>
</dbReference>
<dbReference type="SUPFAM" id="SSF55073">
    <property type="entry name" value="Nucleotide cyclase"/>
    <property type="match status" value="1"/>
</dbReference>
<evidence type="ECO:0000313" key="4">
    <source>
        <dbReference type="Proteomes" id="UP001205601"/>
    </source>
</evidence>
<dbReference type="Proteomes" id="UP001205601">
    <property type="component" value="Unassembled WGS sequence"/>
</dbReference>
<feature type="coiled-coil region" evidence="1">
    <location>
        <begin position="145"/>
        <end position="172"/>
    </location>
</feature>
<organism evidence="3 4">
    <name type="scientific">Albidovulum sediminis</name>
    <dbReference type="NCBI Taxonomy" id="3066345"/>
    <lineage>
        <taxon>Bacteria</taxon>
        <taxon>Pseudomonadati</taxon>
        <taxon>Pseudomonadota</taxon>
        <taxon>Alphaproteobacteria</taxon>
        <taxon>Rhodobacterales</taxon>
        <taxon>Paracoccaceae</taxon>
        <taxon>Albidovulum</taxon>
    </lineage>
</organism>
<dbReference type="InterPro" id="IPR000160">
    <property type="entry name" value="GGDEF_dom"/>
</dbReference>
<dbReference type="NCBIfam" id="TIGR00254">
    <property type="entry name" value="GGDEF"/>
    <property type="match status" value="1"/>
</dbReference>
<sequence length="339" mass="36437">MDGPPRPAPAAIPLDGLARLLPMHAVLSESGHVRAAGPTLRRICGDIDLVGRRFLDLFEVTRPRPAQSLSDLFAISDRKIMVRFRADPARQLRGHLVCLGPGEGAIVNLSFGISAAEAVRDHGLSHADFAPTDLTVELLYLTEVKAAVMGELKSLNQRLQSARRTAEAQALTDPLTGLSNRRAFDLALDRAVAGVARGATFSVLHLDLDRFKQVNDALGHGAGDVVLTEVARILRAQLRQNDVVARVGGDEFMAILTGATEIDTLAGISGRIIAALEQPIDYDGATCRISGSIGIARSVSYDRPDPRRLIEDADAALYHSKHMGRGRTTIDRPDRDAAA</sequence>